<dbReference type="Proteomes" id="UP000315295">
    <property type="component" value="Unassembled WGS sequence"/>
</dbReference>
<gene>
    <name evidence="2" type="ORF">C1H46_041776</name>
</gene>
<proteinExistence type="predicted"/>
<accession>A0A540KEQ1</accession>
<organism evidence="2 3">
    <name type="scientific">Malus baccata</name>
    <name type="common">Siberian crab apple</name>
    <name type="synonym">Pyrus baccata</name>
    <dbReference type="NCBI Taxonomy" id="106549"/>
    <lineage>
        <taxon>Eukaryota</taxon>
        <taxon>Viridiplantae</taxon>
        <taxon>Streptophyta</taxon>
        <taxon>Embryophyta</taxon>
        <taxon>Tracheophyta</taxon>
        <taxon>Spermatophyta</taxon>
        <taxon>Magnoliopsida</taxon>
        <taxon>eudicotyledons</taxon>
        <taxon>Gunneridae</taxon>
        <taxon>Pentapetalae</taxon>
        <taxon>rosids</taxon>
        <taxon>fabids</taxon>
        <taxon>Rosales</taxon>
        <taxon>Rosaceae</taxon>
        <taxon>Amygdaloideae</taxon>
        <taxon>Maleae</taxon>
        <taxon>Malus</taxon>
    </lineage>
</organism>
<keyword evidence="3" id="KW-1185">Reference proteome</keyword>
<name>A0A540KEQ1_MALBA</name>
<evidence type="ECO:0000313" key="3">
    <source>
        <dbReference type="Proteomes" id="UP000315295"/>
    </source>
</evidence>
<comment type="caution">
    <text evidence="2">The sequence shown here is derived from an EMBL/GenBank/DDBJ whole genome shotgun (WGS) entry which is preliminary data.</text>
</comment>
<protein>
    <submittedName>
        <fullName evidence="2">Uncharacterized protein</fullName>
    </submittedName>
</protein>
<feature type="compositionally biased region" description="Basic and acidic residues" evidence="1">
    <location>
        <begin position="39"/>
        <end position="60"/>
    </location>
</feature>
<sequence>MQPPSKDWLILRSRPLMIPMSTLTTSKRPIRIWRQAHEQNDNHEIEDKHEQWKTPTDKSNRNFKSSRVQVLDALAMAPQVMDAIAMAPQPG</sequence>
<feature type="region of interest" description="Disordered" evidence="1">
    <location>
        <begin position="39"/>
        <end position="63"/>
    </location>
</feature>
<evidence type="ECO:0000256" key="1">
    <source>
        <dbReference type="SAM" id="MobiDB-lite"/>
    </source>
</evidence>
<dbReference type="AlphaFoldDB" id="A0A540KEQ1"/>
<dbReference type="EMBL" id="VIEB01001375">
    <property type="protein sequence ID" value="TQD72703.1"/>
    <property type="molecule type" value="Genomic_DNA"/>
</dbReference>
<evidence type="ECO:0000313" key="2">
    <source>
        <dbReference type="EMBL" id="TQD72703.1"/>
    </source>
</evidence>
<reference evidence="2 3" key="1">
    <citation type="journal article" date="2019" name="G3 (Bethesda)">
        <title>Sequencing of a Wild Apple (Malus baccata) Genome Unravels the Differences Between Cultivated and Wild Apple Species Regarding Disease Resistance and Cold Tolerance.</title>
        <authorList>
            <person name="Chen X."/>
        </authorList>
    </citation>
    <scope>NUCLEOTIDE SEQUENCE [LARGE SCALE GENOMIC DNA]</scope>
    <source>
        <strain evidence="3">cv. Shandingzi</strain>
        <tissue evidence="2">Leaves</tissue>
    </source>
</reference>